<keyword evidence="3 6" id="KW-0812">Transmembrane</keyword>
<evidence type="ECO:0000256" key="6">
    <source>
        <dbReference type="SAM" id="Phobius"/>
    </source>
</evidence>
<dbReference type="Proteomes" id="UP000016088">
    <property type="component" value="Unassembled WGS sequence"/>
</dbReference>
<evidence type="ECO:0000256" key="1">
    <source>
        <dbReference type="ARBA" id="ARBA00004127"/>
    </source>
</evidence>
<protein>
    <submittedName>
        <fullName evidence="7">Ferrous iron transporter Pcl1</fullName>
    </submittedName>
</protein>
<dbReference type="AlphaFoldDB" id="S9RA99"/>
<dbReference type="eggNOG" id="KOG4473">
    <property type="taxonomic scope" value="Eukaryota"/>
</dbReference>
<dbReference type="RefSeq" id="XP_013016473.1">
    <property type="nucleotide sequence ID" value="XM_013161019.1"/>
</dbReference>
<dbReference type="PANTHER" id="PTHR31851">
    <property type="entry name" value="FE(2+)/MN(2+) TRANSPORTER PCL1"/>
    <property type="match status" value="1"/>
</dbReference>
<evidence type="ECO:0000256" key="5">
    <source>
        <dbReference type="ARBA" id="ARBA00023136"/>
    </source>
</evidence>
<dbReference type="GeneID" id="25031503"/>
<dbReference type="Pfam" id="PF01988">
    <property type="entry name" value="VIT1"/>
    <property type="match status" value="1"/>
</dbReference>
<dbReference type="EMBL" id="KE503206">
    <property type="protein sequence ID" value="EPX75050.1"/>
    <property type="molecule type" value="Genomic_DNA"/>
</dbReference>
<evidence type="ECO:0000256" key="3">
    <source>
        <dbReference type="ARBA" id="ARBA00022692"/>
    </source>
</evidence>
<comment type="subcellular location">
    <subcellularLocation>
        <location evidence="1">Endomembrane system</location>
        <topology evidence="1">Multi-pass membrane protein</topology>
    </subcellularLocation>
</comment>
<dbReference type="OMA" id="SRIGWLR"/>
<dbReference type="HOGENOM" id="CLU_038957_3_0_1"/>
<evidence type="ECO:0000313" key="8">
    <source>
        <dbReference type="Proteomes" id="UP000016088"/>
    </source>
</evidence>
<keyword evidence="8" id="KW-1185">Reference proteome</keyword>
<feature type="transmembrane region" description="Helical" evidence="6">
    <location>
        <begin position="20"/>
        <end position="42"/>
    </location>
</feature>
<dbReference type="GO" id="GO:0030026">
    <property type="term" value="P:intracellular manganese ion homeostasis"/>
    <property type="evidence" value="ECO:0007669"/>
    <property type="project" value="InterPro"/>
</dbReference>
<keyword evidence="5 6" id="KW-0472">Membrane</keyword>
<dbReference type="InterPro" id="IPR008217">
    <property type="entry name" value="Ccc1_fam"/>
</dbReference>
<dbReference type="GO" id="GO:0012505">
    <property type="term" value="C:endomembrane system"/>
    <property type="evidence" value="ECO:0007669"/>
    <property type="project" value="UniProtKB-SubCell"/>
</dbReference>
<evidence type="ECO:0000256" key="4">
    <source>
        <dbReference type="ARBA" id="ARBA00022989"/>
    </source>
</evidence>
<proteinExistence type="inferred from homology"/>
<dbReference type="OrthoDB" id="73465at2759"/>
<keyword evidence="4 6" id="KW-1133">Transmembrane helix</keyword>
<name>S9RA99_SCHOY</name>
<feature type="transmembrane region" description="Helical" evidence="6">
    <location>
        <begin position="179"/>
        <end position="197"/>
    </location>
</feature>
<evidence type="ECO:0000313" key="7">
    <source>
        <dbReference type="EMBL" id="EPX75050.1"/>
    </source>
</evidence>
<sequence length="235" mass="24852">MLAWLQPKPKEKHAMASVGWLRAAVLGANDGILSLSGLLIGVSSADASRRSIALTGVSGLIAGAMSMAAGEYVSVSSQADLESADLDLERQEMEQNWDEEVVELSNVYMTRGLDQELAHTVATKLMEHDALEAHAREELGINMYSVAKPVQASFSSAGAFSAGAILPLATALLSPVEHVTIILTFSTLFFLAFLGFVGAQIGGANKMRAILRVTILGVIAMAVTSLVGKFFDTEP</sequence>
<evidence type="ECO:0000256" key="2">
    <source>
        <dbReference type="ARBA" id="ARBA00007049"/>
    </source>
</evidence>
<reference evidence="7 8" key="1">
    <citation type="journal article" date="2011" name="Science">
        <title>Comparative functional genomics of the fission yeasts.</title>
        <authorList>
            <person name="Rhind N."/>
            <person name="Chen Z."/>
            <person name="Yassour M."/>
            <person name="Thompson D.A."/>
            <person name="Haas B.J."/>
            <person name="Habib N."/>
            <person name="Wapinski I."/>
            <person name="Roy S."/>
            <person name="Lin M.F."/>
            <person name="Heiman D.I."/>
            <person name="Young S.K."/>
            <person name="Furuya K."/>
            <person name="Guo Y."/>
            <person name="Pidoux A."/>
            <person name="Chen H.M."/>
            <person name="Robbertse B."/>
            <person name="Goldberg J.M."/>
            <person name="Aoki K."/>
            <person name="Bayne E.H."/>
            <person name="Berlin A.M."/>
            <person name="Desjardins C.A."/>
            <person name="Dobbs E."/>
            <person name="Dukaj L."/>
            <person name="Fan L."/>
            <person name="FitzGerald M.G."/>
            <person name="French C."/>
            <person name="Gujja S."/>
            <person name="Hansen K."/>
            <person name="Keifenheim D."/>
            <person name="Levin J.Z."/>
            <person name="Mosher R.A."/>
            <person name="Mueller C.A."/>
            <person name="Pfiffner J."/>
            <person name="Priest M."/>
            <person name="Russ C."/>
            <person name="Smialowska A."/>
            <person name="Swoboda P."/>
            <person name="Sykes S.M."/>
            <person name="Vaughn M."/>
            <person name="Vengrova S."/>
            <person name="Yoder R."/>
            <person name="Zeng Q."/>
            <person name="Allshire R."/>
            <person name="Baulcombe D."/>
            <person name="Birren B.W."/>
            <person name="Brown W."/>
            <person name="Ekwall K."/>
            <person name="Kellis M."/>
            <person name="Leatherwood J."/>
            <person name="Levin H."/>
            <person name="Margalit H."/>
            <person name="Martienssen R."/>
            <person name="Nieduszynski C.A."/>
            <person name="Spatafora J.W."/>
            <person name="Friedman N."/>
            <person name="Dalgaard J.Z."/>
            <person name="Baumann P."/>
            <person name="Niki H."/>
            <person name="Regev A."/>
            <person name="Nusbaum C."/>
        </authorList>
    </citation>
    <scope>NUCLEOTIDE SEQUENCE [LARGE SCALE GENOMIC DNA]</scope>
    <source>
        <strain evidence="8">yFS286</strain>
    </source>
</reference>
<dbReference type="GO" id="GO:0005384">
    <property type="term" value="F:manganese ion transmembrane transporter activity"/>
    <property type="evidence" value="ECO:0007669"/>
    <property type="project" value="InterPro"/>
</dbReference>
<gene>
    <name evidence="7" type="ORF">SOCG_02527</name>
</gene>
<feature type="transmembrane region" description="Helical" evidence="6">
    <location>
        <begin position="152"/>
        <end position="173"/>
    </location>
</feature>
<accession>S9RA99</accession>
<dbReference type="VEuPathDB" id="FungiDB:SOCG_02527"/>
<dbReference type="CDD" id="cd02432">
    <property type="entry name" value="Nodulin-21_like_1"/>
    <property type="match status" value="1"/>
</dbReference>
<comment type="similarity">
    <text evidence="2">Belongs to the CCC1 family.</text>
</comment>
<feature type="transmembrane region" description="Helical" evidence="6">
    <location>
        <begin position="209"/>
        <end position="231"/>
    </location>
</feature>
<organism evidence="7 8">
    <name type="scientific">Schizosaccharomyces octosporus (strain yFS286)</name>
    <name type="common">Fission yeast</name>
    <name type="synonym">Octosporomyces octosporus</name>
    <dbReference type="NCBI Taxonomy" id="483514"/>
    <lineage>
        <taxon>Eukaryota</taxon>
        <taxon>Fungi</taxon>
        <taxon>Dikarya</taxon>
        <taxon>Ascomycota</taxon>
        <taxon>Taphrinomycotina</taxon>
        <taxon>Schizosaccharomycetes</taxon>
        <taxon>Schizosaccharomycetales</taxon>
        <taxon>Schizosaccharomycetaceae</taxon>
        <taxon>Schizosaccharomyces</taxon>
    </lineage>
</organism>